<dbReference type="EMBL" id="CP113520">
    <property type="protein sequence ID" value="WAJ28567.1"/>
    <property type="molecule type" value="Genomic_DNA"/>
</dbReference>
<organism evidence="1 2">
    <name type="scientific">Antarcticirhabdus aurantiaca</name>
    <dbReference type="NCBI Taxonomy" id="2606717"/>
    <lineage>
        <taxon>Bacteria</taxon>
        <taxon>Pseudomonadati</taxon>
        <taxon>Pseudomonadota</taxon>
        <taxon>Alphaproteobacteria</taxon>
        <taxon>Hyphomicrobiales</taxon>
        <taxon>Aurantimonadaceae</taxon>
        <taxon>Antarcticirhabdus</taxon>
    </lineage>
</organism>
<proteinExistence type="predicted"/>
<dbReference type="Proteomes" id="UP001163223">
    <property type="component" value="Chromosome"/>
</dbReference>
<evidence type="ECO:0000313" key="1">
    <source>
        <dbReference type="EMBL" id="WAJ28567.1"/>
    </source>
</evidence>
<evidence type="ECO:0000313" key="2">
    <source>
        <dbReference type="Proteomes" id="UP001163223"/>
    </source>
</evidence>
<protein>
    <submittedName>
        <fullName evidence="1">CopG family transcriptional regulator</fullName>
    </submittedName>
</protein>
<reference evidence="1" key="1">
    <citation type="submission" date="2022-11" db="EMBL/GenBank/DDBJ databases">
        <title>beta-Carotene-producing bacterium, Jeongeuplla avenae sp. nov., alleviates the salt stress of Arabidopsis seedlings.</title>
        <authorList>
            <person name="Jiang L."/>
            <person name="Lee J."/>
        </authorList>
    </citation>
    <scope>NUCLEOTIDE SEQUENCE</scope>
    <source>
        <strain evidence="1">DY_R2A_6</strain>
    </source>
</reference>
<keyword evidence="2" id="KW-1185">Reference proteome</keyword>
<accession>A0ACD4NP68</accession>
<name>A0ACD4NP68_9HYPH</name>
<sequence>MAASVTIDDALEARVRQLAKRHRRSEEGLMREAIEDFVRRGEARDDFLREAREAEAEFRATGHHLTSEDVDRWLSGWGTEEETDPPACHG</sequence>
<gene>
    <name evidence="1" type="ORF">OXU80_27840</name>
</gene>